<feature type="region of interest" description="Disordered" evidence="1">
    <location>
        <begin position="122"/>
        <end position="144"/>
    </location>
</feature>
<feature type="domain" description="Ubiquitin-like" evidence="2">
    <location>
        <begin position="56"/>
        <end position="119"/>
    </location>
</feature>
<name>G5BMN3_HETGA</name>
<dbReference type="AlphaFoldDB" id="G5BMN3"/>
<evidence type="ECO:0000259" key="2">
    <source>
        <dbReference type="PROSITE" id="PS50053"/>
    </source>
</evidence>
<reference evidence="3 4" key="1">
    <citation type="journal article" date="2011" name="Nature">
        <title>Genome sequencing reveals insights into physiology and longevity of the naked mole rat.</title>
        <authorList>
            <person name="Kim E.B."/>
            <person name="Fang X."/>
            <person name="Fushan A.A."/>
            <person name="Huang Z."/>
            <person name="Lobanov A.V."/>
            <person name="Han L."/>
            <person name="Marino S.M."/>
            <person name="Sun X."/>
            <person name="Turanov A.A."/>
            <person name="Yang P."/>
            <person name="Yim S.H."/>
            <person name="Zhao X."/>
            <person name="Kasaikina M.V."/>
            <person name="Stoletzki N."/>
            <person name="Peng C."/>
            <person name="Polak P."/>
            <person name="Xiong Z."/>
            <person name="Kiezun A."/>
            <person name="Zhu Y."/>
            <person name="Chen Y."/>
            <person name="Kryukov G.V."/>
            <person name="Zhang Q."/>
            <person name="Peshkin L."/>
            <person name="Yang L."/>
            <person name="Bronson R.T."/>
            <person name="Buffenstein R."/>
            <person name="Wang B."/>
            <person name="Han C."/>
            <person name="Li Q."/>
            <person name="Chen L."/>
            <person name="Zhao W."/>
            <person name="Sunyaev S.R."/>
            <person name="Park T.J."/>
            <person name="Zhang G."/>
            <person name="Wang J."/>
            <person name="Gladyshev V.N."/>
        </authorList>
    </citation>
    <scope>NUCLEOTIDE SEQUENCE [LARGE SCALE GENOMIC DNA]</scope>
</reference>
<sequence length="144" mass="15814">MLAQSPREILGPGKGELTPQVTSPYQPCLPPECVKQHEVGPAQTLVKSQTSTSGAVQVTLNTLQQQVFKVNIDFKKKVEVLQKTESEKGEDVFPIAGEKIMYADQILNDTTLKEYKIDEKYGGYSDQTQSSDNTNASHLAAIKS</sequence>
<gene>
    <name evidence="3" type="ORF">GW7_16557</name>
</gene>
<dbReference type="STRING" id="10181.G5BMN3"/>
<dbReference type="InterPro" id="IPR029071">
    <property type="entry name" value="Ubiquitin-like_domsf"/>
</dbReference>
<feature type="compositionally biased region" description="Polar residues" evidence="1">
    <location>
        <begin position="125"/>
        <end position="137"/>
    </location>
</feature>
<evidence type="ECO:0000256" key="1">
    <source>
        <dbReference type="SAM" id="MobiDB-lite"/>
    </source>
</evidence>
<dbReference type="Proteomes" id="UP000006813">
    <property type="component" value="Unassembled WGS sequence"/>
</dbReference>
<accession>G5BMN3</accession>
<dbReference type="PROSITE" id="PS50053">
    <property type="entry name" value="UBIQUITIN_2"/>
    <property type="match status" value="1"/>
</dbReference>
<protein>
    <submittedName>
        <fullName evidence="3">UV excision repair protein RAD23-like protein B</fullName>
    </submittedName>
</protein>
<dbReference type="Gene3D" id="3.10.20.90">
    <property type="entry name" value="Phosphatidylinositol 3-kinase Catalytic Subunit, Chain A, domain 1"/>
    <property type="match status" value="1"/>
</dbReference>
<evidence type="ECO:0000313" key="4">
    <source>
        <dbReference type="Proteomes" id="UP000006813"/>
    </source>
</evidence>
<dbReference type="InterPro" id="IPR000626">
    <property type="entry name" value="Ubiquitin-like_dom"/>
</dbReference>
<evidence type="ECO:0000313" key="3">
    <source>
        <dbReference type="EMBL" id="EHB10544.1"/>
    </source>
</evidence>
<proteinExistence type="predicted"/>
<dbReference type="InParanoid" id="G5BMN3"/>
<dbReference type="SUPFAM" id="SSF54236">
    <property type="entry name" value="Ubiquitin-like"/>
    <property type="match status" value="1"/>
</dbReference>
<feature type="region of interest" description="Disordered" evidence="1">
    <location>
        <begin position="1"/>
        <end position="23"/>
    </location>
</feature>
<dbReference type="EMBL" id="JH171103">
    <property type="protein sequence ID" value="EHB10544.1"/>
    <property type="molecule type" value="Genomic_DNA"/>
</dbReference>
<organism evidence="3 4">
    <name type="scientific">Heterocephalus glaber</name>
    <name type="common">Naked mole rat</name>
    <dbReference type="NCBI Taxonomy" id="10181"/>
    <lineage>
        <taxon>Eukaryota</taxon>
        <taxon>Metazoa</taxon>
        <taxon>Chordata</taxon>
        <taxon>Craniata</taxon>
        <taxon>Vertebrata</taxon>
        <taxon>Euteleostomi</taxon>
        <taxon>Mammalia</taxon>
        <taxon>Eutheria</taxon>
        <taxon>Euarchontoglires</taxon>
        <taxon>Glires</taxon>
        <taxon>Rodentia</taxon>
        <taxon>Hystricomorpha</taxon>
        <taxon>Bathyergidae</taxon>
        <taxon>Heterocephalus</taxon>
    </lineage>
</organism>